<feature type="region of interest" description="Disordered" evidence="5">
    <location>
        <begin position="1"/>
        <end position="21"/>
    </location>
</feature>
<evidence type="ECO:0000256" key="4">
    <source>
        <dbReference type="ARBA" id="ARBA00023295"/>
    </source>
</evidence>
<evidence type="ECO:0000256" key="3">
    <source>
        <dbReference type="ARBA" id="ARBA00022801"/>
    </source>
</evidence>
<dbReference type="EMBL" id="VENP01000025">
    <property type="protein sequence ID" value="TNU74104.1"/>
    <property type="molecule type" value="Genomic_DNA"/>
</dbReference>
<dbReference type="PANTHER" id="PTHR43730">
    <property type="entry name" value="BETA-MANNOSIDASE"/>
    <property type="match status" value="1"/>
</dbReference>
<dbReference type="OrthoDB" id="9758603at2"/>
<keyword evidence="3" id="KW-0378">Hydrolase</keyword>
<evidence type="ECO:0000256" key="5">
    <source>
        <dbReference type="SAM" id="MobiDB-lite"/>
    </source>
</evidence>
<dbReference type="SUPFAM" id="SSF51445">
    <property type="entry name" value="(Trans)glycosidases"/>
    <property type="match status" value="1"/>
</dbReference>
<dbReference type="Proteomes" id="UP000313849">
    <property type="component" value="Unassembled WGS sequence"/>
</dbReference>
<dbReference type="GO" id="GO:0004567">
    <property type="term" value="F:beta-mannosidase activity"/>
    <property type="evidence" value="ECO:0007669"/>
    <property type="project" value="UniProtKB-EC"/>
</dbReference>
<dbReference type="EC" id="3.2.1.25" evidence="2"/>
<dbReference type="InterPro" id="IPR050887">
    <property type="entry name" value="Beta-mannosidase_GH2"/>
</dbReference>
<comment type="caution">
    <text evidence="6">The sequence shown here is derived from an EMBL/GenBank/DDBJ whole genome shotgun (WGS) entry which is preliminary data.</text>
</comment>
<accession>A0A5C5BDN8</accession>
<keyword evidence="7" id="KW-1185">Reference proteome</keyword>
<sequence length="571" mass="62624">MTVAVEPCEPGERPTASPTWSHPVGFRTVTVHTAPDEHGTPFVLRVNGRDVQVRGANWIPDDAFVTRVDAARLKRRVADAVEANMNLLRIWGGGMYESDELYEICSREGILVWQDFLLACAAYAEEPWLADEIEAEAREAVTRLSKHAALALWCGNNENLVGWADWGWRASLQGRTWGGGYYLETFPAIVAELDPTRPYIPGSPFSASTLLDPNKDTDGTVHVWDVWNEKDDTSYREWRPRFVAEFGFQGPAAWTTLFDVVHDVPADPFGHEMLVHQKANQGNLKLERGYTPHLPAPRTIDDWHFVTQLNQAHAIAFGISYFRSLAPYNTGTVVWQLNDDWPVVSWAAVDYAERRKPLWYALRDVYAPRLATLQPPLTGDHRLDLVVLNDTDEACDGEVRVRREMFDGEVRAEARLAVVVPARGAARVALPDHVATGDGAREVLVADLDALGKGFARVVHDLADVVGQDLDPEALDARVEPTATGAVLTVTARTYVRDVVVLADRADASAAVDRALVSLLAGASATFALTGDGPIEADAVLAPHVLRSANQLKGAPVGTPLPAFATQEVDA</sequence>
<dbReference type="GO" id="GO:0006516">
    <property type="term" value="P:glycoprotein catabolic process"/>
    <property type="evidence" value="ECO:0007669"/>
    <property type="project" value="TreeGrafter"/>
</dbReference>
<keyword evidence="4" id="KW-0326">Glycosidase</keyword>
<dbReference type="InterPro" id="IPR017853">
    <property type="entry name" value="GH"/>
</dbReference>
<reference evidence="6 7" key="1">
    <citation type="submission" date="2019-06" db="EMBL/GenBank/DDBJ databases">
        <title>Draft genome sequence of Miniimonas arenae KCTC 19750T isolated from sea sand.</title>
        <authorList>
            <person name="Park S.-J."/>
        </authorList>
    </citation>
    <scope>NUCLEOTIDE SEQUENCE [LARGE SCALE GENOMIC DNA]</scope>
    <source>
        <strain evidence="6 7">KCTC 19750</strain>
    </source>
</reference>
<dbReference type="Gene3D" id="3.20.20.80">
    <property type="entry name" value="Glycosidases"/>
    <property type="match status" value="1"/>
</dbReference>
<dbReference type="RefSeq" id="WP_108719529.1">
    <property type="nucleotide sequence ID" value="NZ_VENP01000025.1"/>
</dbReference>
<proteinExistence type="predicted"/>
<comment type="catalytic activity">
    <reaction evidence="1">
        <text>Hydrolysis of terminal, non-reducing beta-D-mannose residues in beta-D-mannosides.</text>
        <dbReference type="EC" id="3.2.1.25"/>
    </reaction>
</comment>
<evidence type="ECO:0000256" key="1">
    <source>
        <dbReference type="ARBA" id="ARBA00000829"/>
    </source>
</evidence>
<protein>
    <recommendedName>
        <fullName evidence="2">beta-mannosidase</fullName>
        <ecNumber evidence="2">3.2.1.25</ecNumber>
    </recommendedName>
</protein>
<dbReference type="AlphaFoldDB" id="A0A5C5BDN8"/>
<organism evidence="6 7">
    <name type="scientific">Miniimonas arenae</name>
    <dbReference type="NCBI Taxonomy" id="676201"/>
    <lineage>
        <taxon>Bacteria</taxon>
        <taxon>Bacillati</taxon>
        <taxon>Actinomycetota</taxon>
        <taxon>Actinomycetes</taxon>
        <taxon>Micrococcales</taxon>
        <taxon>Beutenbergiaceae</taxon>
        <taxon>Miniimonas</taxon>
    </lineage>
</organism>
<evidence type="ECO:0000313" key="7">
    <source>
        <dbReference type="Proteomes" id="UP000313849"/>
    </source>
</evidence>
<evidence type="ECO:0000313" key="6">
    <source>
        <dbReference type="EMBL" id="TNU74104.1"/>
    </source>
</evidence>
<name>A0A5C5BDN8_9MICO</name>
<dbReference type="FunFam" id="3.20.20.80:FF:000050">
    <property type="entry name" value="Beta-mannosidase B"/>
    <property type="match status" value="1"/>
</dbReference>
<evidence type="ECO:0000256" key="2">
    <source>
        <dbReference type="ARBA" id="ARBA00012754"/>
    </source>
</evidence>
<gene>
    <name evidence="6" type="ORF">FH969_08155</name>
</gene>
<dbReference type="PANTHER" id="PTHR43730:SF1">
    <property type="entry name" value="BETA-MANNOSIDASE"/>
    <property type="match status" value="1"/>
</dbReference>